<keyword evidence="2" id="KW-1185">Reference proteome</keyword>
<evidence type="ECO:0000313" key="2">
    <source>
        <dbReference type="Proteomes" id="UP000091857"/>
    </source>
</evidence>
<proteinExistence type="predicted"/>
<organism evidence="1 2">
    <name type="scientific">Manihot esculenta</name>
    <name type="common">Cassava</name>
    <name type="synonym">Jatropha manihot</name>
    <dbReference type="NCBI Taxonomy" id="3983"/>
    <lineage>
        <taxon>Eukaryota</taxon>
        <taxon>Viridiplantae</taxon>
        <taxon>Streptophyta</taxon>
        <taxon>Embryophyta</taxon>
        <taxon>Tracheophyta</taxon>
        <taxon>Spermatophyta</taxon>
        <taxon>Magnoliopsida</taxon>
        <taxon>eudicotyledons</taxon>
        <taxon>Gunneridae</taxon>
        <taxon>Pentapetalae</taxon>
        <taxon>rosids</taxon>
        <taxon>fabids</taxon>
        <taxon>Malpighiales</taxon>
        <taxon>Euphorbiaceae</taxon>
        <taxon>Crotonoideae</taxon>
        <taxon>Manihoteae</taxon>
        <taxon>Manihot</taxon>
    </lineage>
</organism>
<sequence length="112" mass="13021">MPIWGLSVIAYLENCCMLKGSAMEGLLCMKRWGSGVECNFNMMGGGRVIKRFPTIIFFSYRLCQCRHIAKPRKSIFWTSPPFEVTRTSSNLIDLFWSSQRNLPYTHQIYLEN</sequence>
<gene>
    <name evidence="1" type="ORF">MANES_02G098901v8</name>
</gene>
<reference evidence="2" key="1">
    <citation type="journal article" date="2016" name="Nat. Biotechnol.">
        <title>Sequencing wild and cultivated cassava and related species reveals extensive interspecific hybridization and genetic diversity.</title>
        <authorList>
            <person name="Bredeson J.V."/>
            <person name="Lyons J.B."/>
            <person name="Prochnik S.E."/>
            <person name="Wu G.A."/>
            <person name="Ha C.M."/>
            <person name="Edsinger-Gonzales E."/>
            <person name="Grimwood J."/>
            <person name="Schmutz J."/>
            <person name="Rabbi I.Y."/>
            <person name="Egesi C."/>
            <person name="Nauluvula P."/>
            <person name="Lebot V."/>
            <person name="Ndunguru J."/>
            <person name="Mkamilo G."/>
            <person name="Bart R.S."/>
            <person name="Setter T.L."/>
            <person name="Gleadow R.M."/>
            <person name="Kulakow P."/>
            <person name="Ferguson M.E."/>
            <person name="Rounsley S."/>
            <person name="Rokhsar D.S."/>
        </authorList>
    </citation>
    <scope>NUCLEOTIDE SEQUENCE [LARGE SCALE GENOMIC DNA]</scope>
    <source>
        <strain evidence="2">cv. AM560-2</strain>
    </source>
</reference>
<dbReference type="EMBL" id="CM004388">
    <property type="protein sequence ID" value="KAG8659967.1"/>
    <property type="molecule type" value="Genomic_DNA"/>
</dbReference>
<protein>
    <submittedName>
        <fullName evidence="1">Uncharacterized protein</fullName>
    </submittedName>
</protein>
<dbReference type="Proteomes" id="UP000091857">
    <property type="component" value="Chromosome 2"/>
</dbReference>
<evidence type="ECO:0000313" key="1">
    <source>
        <dbReference type="EMBL" id="KAG8659967.1"/>
    </source>
</evidence>
<comment type="caution">
    <text evidence="1">The sequence shown here is derived from an EMBL/GenBank/DDBJ whole genome shotgun (WGS) entry which is preliminary data.</text>
</comment>
<accession>A0ACB7I537</accession>
<name>A0ACB7I537_MANES</name>